<organism evidence="2 3">
    <name type="scientific">Streptomyces fungicidicus</name>
    <dbReference type="NCBI Taxonomy" id="68203"/>
    <lineage>
        <taxon>Bacteria</taxon>
        <taxon>Bacillati</taxon>
        <taxon>Actinomycetota</taxon>
        <taxon>Actinomycetes</taxon>
        <taxon>Kitasatosporales</taxon>
        <taxon>Streptomycetaceae</taxon>
        <taxon>Streptomyces</taxon>
    </lineage>
</organism>
<keyword evidence="3" id="KW-1185">Reference proteome</keyword>
<gene>
    <name evidence="2" type="ORF">CNQ36_22535</name>
</gene>
<dbReference type="KEGG" id="sfug:CNQ36_22535"/>
<dbReference type="Proteomes" id="UP000282170">
    <property type="component" value="Chromosome"/>
</dbReference>
<dbReference type="CDD" id="cd00093">
    <property type="entry name" value="HTH_XRE"/>
    <property type="match status" value="1"/>
</dbReference>
<dbReference type="InterPro" id="IPR010982">
    <property type="entry name" value="Lambda_DNA-bd_dom_sf"/>
</dbReference>
<evidence type="ECO:0000259" key="1">
    <source>
        <dbReference type="PROSITE" id="PS50943"/>
    </source>
</evidence>
<protein>
    <submittedName>
        <fullName evidence="2">Transcriptional regulator</fullName>
    </submittedName>
</protein>
<dbReference type="Pfam" id="PF19054">
    <property type="entry name" value="DUF5753"/>
    <property type="match status" value="1"/>
</dbReference>
<dbReference type="SUPFAM" id="SSF47413">
    <property type="entry name" value="lambda repressor-like DNA-binding domains"/>
    <property type="match status" value="1"/>
</dbReference>
<evidence type="ECO:0000313" key="3">
    <source>
        <dbReference type="Proteomes" id="UP000282170"/>
    </source>
</evidence>
<dbReference type="EMBL" id="CP023407">
    <property type="protein sequence ID" value="AYL37934.1"/>
    <property type="molecule type" value="Genomic_DNA"/>
</dbReference>
<evidence type="ECO:0000313" key="2">
    <source>
        <dbReference type="EMBL" id="AYL37934.1"/>
    </source>
</evidence>
<dbReference type="RefSeq" id="WP_121547328.1">
    <property type="nucleotide sequence ID" value="NZ_CP023407.1"/>
</dbReference>
<feature type="domain" description="HTH cro/C1-type" evidence="1">
    <location>
        <begin position="21"/>
        <end position="73"/>
    </location>
</feature>
<dbReference type="PROSITE" id="PS50943">
    <property type="entry name" value="HTH_CROC1"/>
    <property type="match status" value="1"/>
</dbReference>
<dbReference type="InterPro" id="IPR043917">
    <property type="entry name" value="DUF5753"/>
</dbReference>
<sequence length="284" mass="32051">MGQRKDIDGSTGVPTFYGSELRWKREEAGLTLQQLVEGSFYGPSHLSEIERGTRRMPAELAEHVDKVLGTDGFFRRRCEDVRRAKRRGHASYFERVLEAEKHAETIEEWCPTLIPGLLQTDAYARAVVRATHPLAPDEEVEEKATARLARARLFEENHKTPVYWAILSESLLRQSIVPPDQAAEQWEHIAGLARRHRIVPQILPWNCGAHPFMLGTAKIMTFPDAPPLVYTEALHSGDTIDDPGLVKEYRRSYDLLRAAALPPEASLALIEQAAEDGRNGEQRV</sequence>
<dbReference type="InterPro" id="IPR001387">
    <property type="entry name" value="Cro/C1-type_HTH"/>
</dbReference>
<name>A0A494V4D4_9ACTN</name>
<proteinExistence type="predicted"/>
<dbReference type="AlphaFoldDB" id="A0A494V4D4"/>
<dbReference type="SMART" id="SM00530">
    <property type="entry name" value="HTH_XRE"/>
    <property type="match status" value="1"/>
</dbReference>
<dbReference type="GeneID" id="93885623"/>
<dbReference type="Gene3D" id="1.10.260.40">
    <property type="entry name" value="lambda repressor-like DNA-binding domains"/>
    <property type="match status" value="1"/>
</dbReference>
<dbReference type="Pfam" id="PF13560">
    <property type="entry name" value="HTH_31"/>
    <property type="match status" value="1"/>
</dbReference>
<reference evidence="2 3" key="1">
    <citation type="submission" date="2017-09" db="EMBL/GenBank/DDBJ databases">
        <authorList>
            <person name="Zhang H."/>
            <person name="Hu S."/>
            <person name="Xu J."/>
            <person name="He Z."/>
        </authorList>
    </citation>
    <scope>NUCLEOTIDE SEQUENCE [LARGE SCALE GENOMIC DNA]</scope>
    <source>
        <strain evidence="2 3">TXX3120</strain>
    </source>
</reference>
<accession>A0A494V4D4</accession>
<dbReference type="GO" id="GO:0003677">
    <property type="term" value="F:DNA binding"/>
    <property type="evidence" value="ECO:0007669"/>
    <property type="project" value="InterPro"/>
</dbReference>